<feature type="domain" description="PucR C-terminal helix-turn-helix" evidence="2">
    <location>
        <begin position="399"/>
        <end position="453"/>
    </location>
</feature>
<dbReference type="PANTHER" id="PTHR33744:SF1">
    <property type="entry name" value="DNA-BINDING TRANSCRIPTIONAL ACTIVATOR ADER"/>
    <property type="match status" value="1"/>
</dbReference>
<feature type="domain" description="CdaR GGDEF-like" evidence="4">
    <location>
        <begin position="237"/>
        <end position="347"/>
    </location>
</feature>
<protein>
    <recommendedName>
        <fullName evidence="7">PucR family transcriptional regulator</fullName>
    </recommendedName>
</protein>
<name>A0A6I3L1X9_9NOCA</name>
<comment type="similarity">
    <text evidence="1">Belongs to the CdaR family.</text>
</comment>
<evidence type="ECO:0000313" key="6">
    <source>
        <dbReference type="Proteomes" id="UP000432464"/>
    </source>
</evidence>
<proteinExistence type="inferred from homology"/>
<comment type="caution">
    <text evidence="5">The sequence shown here is derived from an EMBL/GenBank/DDBJ whole genome shotgun (WGS) entry which is preliminary data.</text>
</comment>
<dbReference type="InterPro" id="IPR025751">
    <property type="entry name" value="RsbRD_N_dom"/>
</dbReference>
<dbReference type="InterPro" id="IPR041522">
    <property type="entry name" value="CdaR_GGDEF"/>
</dbReference>
<evidence type="ECO:0000256" key="1">
    <source>
        <dbReference type="ARBA" id="ARBA00006754"/>
    </source>
</evidence>
<dbReference type="PANTHER" id="PTHR33744">
    <property type="entry name" value="CARBOHYDRATE DIACID REGULATOR"/>
    <property type="match status" value="1"/>
</dbReference>
<evidence type="ECO:0008006" key="7">
    <source>
        <dbReference type="Google" id="ProtNLM"/>
    </source>
</evidence>
<sequence length="471" mass="51992">MPPPLSASVIHRKHGRELALFGFVDEATNQGVTATTVKWSMRIRIIDHLDSCRHHVAMHVLPGGDEIQATVQAVAGELVPRCPALAEDATRLITDRVGEARQPGIEDIVLATCRANTLIVLDYLARGVPLEMFTPSAEVVERTRTLVQRGLPLTAVIRGYRIGAHRLTEQWSDAVYAYGPNDRRSVEVAKAGTSYILSWLDLMTERISEEYRNEDERLARERSLSHLEDVRRVLSGPDTDVDNATNRLGYRLSGRHTAIVLRALTNDADAGASLEAAVRELGRATRTPGLTVRVDIRTMWCWLPGPAGDNPRVPPPSVPVLVAIGNPANGLDGFRHSHREALDALRVSEMTAPSTAMVTYYRDVDIAAMCSIVPERCQEFVSSELGTLTSNDRTTRRIRETLMAFYASNSNFRATAANLGIHHNTVRYRLEQAELAIGRPVGERRLALELALHLAHVIGIVDGEIPRASIR</sequence>
<dbReference type="Pfam" id="PF14361">
    <property type="entry name" value="RsbRD_N"/>
    <property type="match status" value="1"/>
</dbReference>
<accession>A0A6I3L1X9</accession>
<reference evidence="5 6" key="1">
    <citation type="submission" date="2019-11" db="EMBL/GenBank/DDBJ databases">
        <title>Nocardia sp. nov. CT2-14 isolated from soil.</title>
        <authorList>
            <person name="Kanchanasin P."/>
            <person name="Tanasupawat S."/>
            <person name="Yuki M."/>
            <person name="Kudo T."/>
        </authorList>
    </citation>
    <scope>NUCLEOTIDE SEQUENCE [LARGE SCALE GENOMIC DNA]</scope>
    <source>
        <strain evidence="5 6">CT2-14</strain>
    </source>
</reference>
<keyword evidence="6" id="KW-1185">Reference proteome</keyword>
<feature type="domain" description="RsbT co-antagonist protein RsbRD N-terminal" evidence="3">
    <location>
        <begin position="83"/>
        <end position="223"/>
    </location>
</feature>
<gene>
    <name evidence="5" type="ORF">GLP40_21245</name>
</gene>
<evidence type="ECO:0000259" key="2">
    <source>
        <dbReference type="Pfam" id="PF13556"/>
    </source>
</evidence>
<dbReference type="AlphaFoldDB" id="A0A6I3L1X9"/>
<evidence type="ECO:0000259" key="3">
    <source>
        <dbReference type="Pfam" id="PF14361"/>
    </source>
</evidence>
<dbReference type="Proteomes" id="UP000432464">
    <property type="component" value="Unassembled WGS sequence"/>
</dbReference>
<dbReference type="Pfam" id="PF17853">
    <property type="entry name" value="GGDEF_2"/>
    <property type="match status" value="1"/>
</dbReference>
<evidence type="ECO:0000259" key="4">
    <source>
        <dbReference type="Pfam" id="PF17853"/>
    </source>
</evidence>
<dbReference type="InterPro" id="IPR051448">
    <property type="entry name" value="CdaR-like_regulators"/>
</dbReference>
<dbReference type="InterPro" id="IPR042070">
    <property type="entry name" value="PucR_C-HTH_sf"/>
</dbReference>
<organism evidence="5 6">
    <name type="scientific">Nocardia aurantiaca</name>
    <dbReference type="NCBI Taxonomy" id="2675850"/>
    <lineage>
        <taxon>Bacteria</taxon>
        <taxon>Bacillati</taxon>
        <taxon>Actinomycetota</taxon>
        <taxon>Actinomycetes</taxon>
        <taxon>Mycobacteriales</taxon>
        <taxon>Nocardiaceae</taxon>
        <taxon>Nocardia</taxon>
    </lineage>
</organism>
<dbReference type="Pfam" id="PF13556">
    <property type="entry name" value="HTH_30"/>
    <property type="match status" value="1"/>
</dbReference>
<dbReference type="Gene3D" id="1.10.10.2840">
    <property type="entry name" value="PucR C-terminal helix-turn-helix domain"/>
    <property type="match status" value="1"/>
</dbReference>
<dbReference type="InterPro" id="IPR025736">
    <property type="entry name" value="PucR_C-HTH_dom"/>
</dbReference>
<evidence type="ECO:0000313" key="5">
    <source>
        <dbReference type="EMBL" id="MTE15288.1"/>
    </source>
</evidence>
<dbReference type="EMBL" id="WMBB01000009">
    <property type="protein sequence ID" value="MTE15288.1"/>
    <property type="molecule type" value="Genomic_DNA"/>
</dbReference>